<keyword evidence="5" id="KW-1133">Transmembrane helix</keyword>
<evidence type="ECO:0000313" key="7">
    <source>
        <dbReference type="Proteomes" id="UP000694558"/>
    </source>
</evidence>
<sequence>MKKTKQLIFFSILAFKFFSFFITELYFTKRLAEKEVQKAGCFYCLLPPHPPSHHPLSLSLSLAHTSSSHPHPRIPSPPLRHCLSHTGPSPLPPVTPSTTFLFPLGWRCSPDPAFFPVQDFCGCATVQLVPALLLCCYLWRFPGFLVHLLPSSAQSATPQRGTMLGLDVCEVGGQVLELLWLTMCYRGLMADKKDLPIEEEEDERNLNYNPPAQKSLQEIQELDKDDESLVKYKQTLLGTGLGTADPYGPNVCVTRMTLLCDQAPGPITMDLTGDQCTLKEKSFTLQEGAKYRVKIHFKVNREIVAGLKYHHLTYRKGIKVDKVWYMVGSYGPRAEEFEFVGPVDEAPRGMLSRGPYQIRSNFIDDDKNVYLAWEWNLEIKKDWSD</sequence>
<evidence type="ECO:0000256" key="3">
    <source>
        <dbReference type="ARBA" id="ARBA00022468"/>
    </source>
</evidence>
<dbReference type="Proteomes" id="UP000694558">
    <property type="component" value="Chromosome 19"/>
</dbReference>
<evidence type="ECO:0000256" key="1">
    <source>
        <dbReference type="ARBA" id="ARBA00004496"/>
    </source>
</evidence>
<dbReference type="Ensembl" id="ENSSMAT00000013266.2">
    <property type="protein sequence ID" value="ENSSMAP00000013095.2"/>
    <property type="gene ID" value="ENSSMAG00000008052.2"/>
</dbReference>
<dbReference type="AlphaFoldDB" id="A0A8D3A629"/>
<comment type="subcellular location">
    <subcellularLocation>
        <location evidence="1">Cytoplasm</location>
    </subcellularLocation>
</comment>
<feature type="transmembrane region" description="Helical" evidence="5">
    <location>
        <begin position="7"/>
        <end position="27"/>
    </location>
</feature>
<dbReference type="GeneTree" id="ENSGT00390000006233"/>
<dbReference type="GO" id="GO:0007266">
    <property type="term" value="P:Rho protein signal transduction"/>
    <property type="evidence" value="ECO:0007669"/>
    <property type="project" value="InterPro"/>
</dbReference>
<dbReference type="InterPro" id="IPR024792">
    <property type="entry name" value="RhoGDI_dom_sf"/>
</dbReference>
<organism evidence="6 7">
    <name type="scientific">Scophthalmus maximus</name>
    <name type="common">Turbot</name>
    <name type="synonym">Psetta maxima</name>
    <dbReference type="NCBI Taxonomy" id="52904"/>
    <lineage>
        <taxon>Eukaryota</taxon>
        <taxon>Metazoa</taxon>
        <taxon>Chordata</taxon>
        <taxon>Craniata</taxon>
        <taxon>Vertebrata</taxon>
        <taxon>Euteleostomi</taxon>
        <taxon>Actinopterygii</taxon>
        <taxon>Neopterygii</taxon>
        <taxon>Teleostei</taxon>
        <taxon>Neoteleostei</taxon>
        <taxon>Acanthomorphata</taxon>
        <taxon>Carangaria</taxon>
        <taxon>Pleuronectiformes</taxon>
        <taxon>Pleuronectoidei</taxon>
        <taxon>Scophthalmidae</taxon>
        <taxon>Scophthalmus</taxon>
    </lineage>
</organism>
<dbReference type="GO" id="GO:0007399">
    <property type="term" value="P:nervous system development"/>
    <property type="evidence" value="ECO:0007669"/>
    <property type="project" value="UniProtKB-ARBA"/>
</dbReference>
<evidence type="ECO:0000256" key="5">
    <source>
        <dbReference type="SAM" id="Phobius"/>
    </source>
</evidence>
<keyword evidence="3" id="KW-0343">GTPase activation</keyword>
<dbReference type="GO" id="GO:0005094">
    <property type="term" value="F:Rho GDP-dissociation inhibitor activity"/>
    <property type="evidence" value="ECO:0007669"/>
    <property type="project" value="InterPro"/>
</dbReference>
<protein>
    <recommendedName>
        <fullName evidence="8">Rho GDP dissociation inhibitor (GDI) gamma</fullName>
    </recommendedName>
</protein>
<dbReference type="Gene3D" id="2.70.50.30">
    <property type="entry name" value="Coagulation Factor XIII, subunit A, domain 1"/>
    <property type="match status" value="1"/>
</dbReference>
<dbReference type="PANTHER" id="PTHR10980:SF8">
    <property type="entry name" value="RHO GDP-DISSOCIATION INHIBITOR 3"/>
    <property type="match status" value="1"/>
</dbReference>
<dbReference type="InterPro" id="IPR000406">
    <property type="entry name" value="Rho_GDI"/>
</dbReference>
<dbReference type="GO" id="GO:0005829">
    <property type="term" value="C:cytosol"/>
    <property type="evidence" value="ECO:0007669"/>
    <property type="project" value="TreeGrafter"/>
</dbReference>
<dbReference type="InterPro" id="IPR014756">
    <property type="entry name" value="Ig_E-set"/>
</dbReference>
<dbReference type="FunFam" id="2.70.50.30:FF:000004">
    <property type="entry name" value="Rho GDP-dissociation inhibitor 1"/>
    <property type="match status" value="1"/>
</dbReference>
<keyword evidence="5" id="KW-0472">Membrane</keyword>
<dbReference type="PANTHER" id="PTHR10980">
    <property type="entry name" value="RHO GDP-DISSOCIATION INHIBITOR"/>
    <property type="match status" value="1"/>
</dbReference>
<reference evidence="6" key="2">
    <citation type="submission" date="2025-08" db="UniProtKB">
        <authorList>
            <consortium name="Ensembl"/>
        </authorList>
    </citation>
    <scope>IDENTIFICATION</scope>
</reference>
<keyword evidence="5" id="KW-0812">Transmembrane</keyword>
<name>A0A8D3A629_SCOMX</name>
<dbReference type="SUPFAM" id="SSF81296">
    <property type="entry name" value="E set domains"/>
    <property type="match status" value="1"/>
</dbReference>
<dbReference type="Pfam" id="PF02115">
    <property type="entry name" value="Rho_GDI"/>
    <property type="match status" value="1"/>
</dbReference>
<evidence type="ECO:0000256" key="2">
    <source>
        <dbReference type="ARBA" id="ARBA00009758"/>
    </source>
</evidence>
<keyword evidence="4" id="KW-0963">Cytoplasm</keyword>
<dbReference type="PRINTS" id="PR00492">
    <property type="entry name" value="RHOGDI"/>
</dbReference>
<evidence type="ECO:0000313" key="6">
    <source>
        <dbReference type="Ensembl" id="ENSSMAP00000013095.2"/>
    </source>
</evidence>
<gene>
    <name evidence="6" type="primary">arhgdig</name>
</gene>
<evidence type="ECO:0008006" key="8">
    <source>
        <dbReference type="Google" id="ProtNLM"/>
    </source>
</evidence>
<accession>A0A8D3A629</accession>
<evidence type="ECO:0000256" key="4">
    <source>
        <dbReference type="ARBA" id="ARBA00022490"/>
    </source>
</evidence>
<comment type="similarity">
    <text evidence="2">Belongs to the Rho GDI family.</text>
</comment>
<reference evidence="6" key="1">
    <citation type="submission" date="2023-05" db="EMBL/GenBank/DDBJ databases">
        <title>High-quality long-read genome of Scophthalmus maximus.</title>
        <authorList>
            <person name="Lien S."/>
            <person name="Martinez P."/>
        </authorList>
    </citation>
    <scope>NUCLEOTIDE SEQUENCE [LARGE SCALE GENOMIC DNA]</scope>
</reference>
<dbReference type="GO" id="GO:0016020">
    <property type="term" value="C:membrane"/>
    <property type="evidence" value="ECO:0007669"/>
    <property type="project" value="TreeGrafter"/>
</dbReference>
<proteinExistence type="inferred from homology"/>
<dbReference type="GO" id="GO:0005096">
    <property type="term" value="F:GTPase activator activity"/>
    <property type="evidence" value="ECO:0007669"/>
    <property type="project" value="UniProtKB-KW"/>
</dbReference>